<gene>
    <name evidence="6" type="ORF">PYTT_0192</name>
</gene>
<dbReference type="Proteomes" id="UP000176204">
    <property type="component" value="Chromosome I"/>
</dbReference>
<dbReference type="InterPro" id="IPR000421">
    <property type="entry name" value="FA58C"/>
</dbReference>
<organism evidence="6 7">
    <name type="scientific">Akkermansia glycaniphila</name>
    <dbReference type="NCBI Taxonomy" id="1679444"/>
    <lineage>
        <taxon>Bacteria</taxon>
        <taxon>Pseudomonadati</taxon>
        <taxon>Verrucomicrobiota</taxon>
        <taxon>Verrucomicrobiia</taxon>
        <taxon>Verrucomicrobiales</taxon>
        <taxon>Akkermansiaceae</taxon>
        <taxon>Akkermansia</taxon>
    </lineage>
</organism>
<dbReference type="EMBL" id="LT629973">
    <property type="protein sequence ID" value="SEH71704.1"/>
    <property type="molecule type" value="Genomic_DNA"/>
</dbReference>
<dbReference type="NCBIfam" id="NF041463">
    <property type="entry name" value="GalB"/>
    <property type="match status" value="1"/>
</dbReference>
<evidence type="ECO:0000256" key="1">
    <source>
        <dbReference type="ARBA" id="ARBA00007401"/>
    </source>
</evidence>
<dbReference type="Gene3D" id="3.20.20.80">
    <property type="entry name" value="Glycosidases"/>
    <property type="match status" value="1"/>
</dbReference>
<feature type="compositionally biased region" description="Basic and acidic residues" evidence="4">
    <location>
        <begin position="1013"/>
        <end position="1029"/>
    </location>
</feature>
<dbReference type="AlphaFoldDB" id="A0A1H6K8C5"/>
<dbReference type="PRINTS" id="PR00132">
    <property type="entry name" value="GLHYDRLASE2"/>
</dbReference>
<proteinExistence type="inferred from homology"/>
<dbReference type="InterPro" id="IPR017853">
    <property type="entry name" value="GH"/>
</dbReference>
<sequence length="1029" mass="115599">MKETAPKASKEEDMYSRLSRSILCLTALTVSQAFADPSGPGRTASFDYGWKFSRFGTMPDGSITPEPGGAAGSISADSSEKANLAAHAIDGDPATRWCAADAREGHHIILDMGADVSPQTVSIDWEKKLAHRFLLEGSADGKQWTAIADKRNGSGNETRDTVPATGKHRYYKLTVFGTGNGNWASVRELILADADGKRIAPLVPSEEQAKDPRSPLFNDAAWRTLDLPHDWGIEGPFRMDLPNETGKLPWEGIGWYRKTWNVPADAQGRRFFLDFDGVMSKPQVYVNGQLAGEWKYGYTSFRVDITPFLRYGQPNTVAVRVDNPPESSRWYPGGGIYRHVWLTEAAPVHIGHWGIYLRTPQVSTQQATVDVDTTVANTTGKTVTPVVVQEILKPMPRGNTSSPTQDNIRDATDGLQVVARAESQGQPLAPGKEGIVTGRLTVGNPTLWDTENPHLYTVRTTVKIDGKTVDTRLTPLGIRSIEWRPDGFYLNERRVELKGVCQHSDLGPLGTAVHTRGLERQLEILKQMGANSIRMTHNPPAPELLDLCDRHGILVIDELFDMWRELKKPNDYHRYFNDWHERDLIHLCRRDRNHPSVILWSTGNEVHEQYHRKPQHLETSRRLTELFHREDPTRKVGVGCSIPEAGYNGFGDTFDVLGYNYKPWEYKKFSQKRPNQPFFGSETSSCVSSRGEYFFPVDWDKSKGFFNFQVSSYDLYAPGWANRPDIEFAGQDDSAKVAGEYVWTGFDYLGEPTPYNRDATNALNFSSPTEREAYMKKLQELGHRAPSRSSYFGIVDLCGFPKDRFFLYQARWKHEQPVAHILPHWNWEERKGEPTPVHLYTNGDEAELFLNGQSLGTRKKGKADDDRYRLVWKDVNYQPGELKAVVKKGGKPWAEQTVRTTGEPQKIAMEADRSTISGDGRDLSYLTVTIRDKRGDIVPRSKNDLTFQIDGPADIVGICNGDATDFTTMSNPEKKTTMHIKAYNGMAQVILRSRRNASGQATLTVSSPGLEGAKTDIRITPDNEGRQNR</sequence>
<dbReference type="PROSITE" id="PS50022">
    <property type="entry name" value="FA58C_3"/>
    <property type="match status" value="1"/>
</dbReference>
<dbReference type="GO" id="GO:0005975">
    <property type="term" value="P:carbohydrate metabolic process"/>
    <property type="evidence" value="ECO:0007669"/>
    <property type="project" value="InterPro"/>
</dbReference>
<keyword evidence="3" id="KW-0326">Glycosidase</keyword>
<dbReference type="InterPro" id="IPR040605">
    <property type="entry name" value="Glyco_hydro2_dom5"/>
</dbReference>
<dbReference type="SUPFAM" id="SSF49303">
    <property type="entry name" value="beta-Galactosidase/glucuronidase domain"/>
    <property type="match status" value="1"/>
</dbReference>
<keyword evidence="7" id="KW-1185">Reference proteome</keyword>
<accession>A0A1H6K8C5</accession>
<dbReference type="InterPro" id="IPR036156">
    <property type="entry name" value="Beta-gal/glucu_dom_sf"/>
</dbReference>
<evidence type="ECO:0000256" key="3">
    <source>
        <dbReference type="ARBA" id="ARBA00023295"/>
    </source>
</evidence>
<dbReference type="PANTHER" id="PTHR42732:SF1">
    <property type="entry name" value="BETA-MANNOSIDASE"/>
    <property type="match status" value="1"/>
</dbReference>
<dbReference type="InterPro" id="IPR013783">
    <property type="entry name" value="Ig-like_fold"/>
</dbReference>
<dbReference type="SUPFAM" id="SSF51445">
    <property type="entry name" value="(Trans)glycosidases"/>
    <property type="match status" value="1"/>
</dbReference>
<feature type="domain" description="F5/8 type C" evidence="5">
    <location>
        <begin position="51"/>
        <end position="192"/>
    </location>
</feature>
<dbReference type="RefSeq" id="WP_245741046.1">
    <property type="nucleotide sequence ID" value="NZ_LIGX01000002.1"/>
</dbReference>
<dbReference type="Pfam" id="PF02836">
    <property type="entry name" value="Glyco_hydro_2_C"/>
    <property type="match status" value="1"/>
</dbReference>
<dbReference type="PROSITE" id="PS00608">
    <property type="entry name" value="GLYCOSYL_HYDROL_F2_2"/>
    <property type="match status" value="1"/>
</dbReference>
<dbReference type="KEGG" id="agl:PYTT_0192"/>
<dbReference type="InterPro" id="IPR008979">
    <property type="entry name" value="Galactose-bd-like_sf"/>
</dbReference>
<evidence type="ECO:0000259" key="5">
    <source>
        <dbReference type="PROSITE" id="PS50022"/>
    </source>
</evidence>
<dbReference type="STRING" id="1679444.PYTT_0192"/>
<name>A0A1H6K8C5_9BACT</name>
<comment type="similarity">
    <text evidence="1">Belongs to the glycosyl hydrolase 2 family.</text>
</comment>
<evidence type="ECO:0000256" key="2">
    <source>
        <dbReference type="ARBA" id="ARBA00022801"/>
    </source>
</evidence>
<dbReference type="InterPro" id="IPR006101">
    <property type="entry name" value="Glyco_hydro_2"/>
</dbReference>
<dbReference type="InterPro" id="IPR006104">
    <property type="entry name" value="Glyco_hydro_2_N"/>
</dbReference>
<dbReference type="InterPro" id="IPR006102">
    <property type="entry name" value="Ig-like_GH2"/>
</dbReference>
<dbReference type="GO" id="GO:0004553">
    <property type="term" value="F:hydrolase activity, hydrolyzing O-glycosyl compounds"/>
    <property type="evidence" value="ECO:0007669"/>
    <property type="project" value="InterPro"/>
</dbReference>
<dbReference type="InterPro" id="IPR023232">
    <property type="entry name" value="Glyco_hydro_2_AS"/>
</dbReference>
<dbReference type="InterPro" id="IPR051913">
    <property type="entry name" value="GH2_Domain-Containing"/>
</dbReference>
<dbReference type="Pfam" id="PF00703">
    <property type="entry name" value="Glyco_hydro_2"/>
    <property type="match status" value="1"/>
</dbReference>
<dbReference type="Pfam" id="PF16355">
    <property type="entry name" value="DUF4982"/>
    <property type="match status" value="1"/>
</dbReference>
<dbReference type="Pfam" id="PF02837">
    <property type="entry name" value="Glyco_hydro_2_N"/>
    <property type="match status" value="1"/>
</dbReference>
<protein>
    <submittedName>
        <fullName evidence="6">Glycoside hydrolase catalytic domain</fullName>
    </submittedName>
</protein>
<keyword evidence="2 6" id="KW-0378">Hydrolase</keyword>
<feature type="region of interest" description="Disordered" evidence="4">
    <location>
        <begin position="1004"/>
        <end position="1029"/>
    </location>
</feature>
<dbReference type="Pfam" id="PF18565">
    <property type="entry name" value="Glyco_hydro2_C5"/>
    <property type="match status" value="1"/>
</dbReference>
<evidence type="ECO:0000313" key="6">
    <source>
        <dbReference type="EMBL" id="SEH71704.1"/>
    </source>
</evidence>
<dbReference type="InterPro" id="IPR032311">
    <property type="entry name" value="DUF4982"/>
</dbReference>
<dbReference type="InterPro" id="IPR048229">
    <property type="entry name" value="GalB-like"/>
</dbReference>
<dbReference type="Gene3D" id="2.60.40.10">
    <property type="entry name" value="Immunoglobulins"/>
    <property type="match status" value="3"/>
</dbReference>
<dbReference type="SUPFAM" id="SSF49785">
    <property type="entry name" value="Galactose-binding domain-like"/>
    <property type="match status" value="2"/>
</dbReference>
<evidence type="ECO:0000256" key="4">
    <source>
        <dbReference type="SAM" id="MobiDB-lite"/>
    </source>
</evidence>
<dbReference type="Pfam" id="PF00754">
    <property type="entry name" value="F5_F8_type_C"/>
    <property type="match status" value="1"/>
</dbReference>
<dbReference type="PANTHER" id="PTHR42732">
    <property type="entry name" value="BETA-GALACTOSIDASE"/>
    <property type="match status" value="1"/>
</dbReference>
<evidence type="ECO:0000313" key="7">
    <source>
        <dbReference type="Proteomes" id="UP000176204"/>
    </source>
</evidence>
<dbReference type="InterPro" id="IPR006103">
    <property type="entry name" value="Glyco_hydro_2_cat"/>
</dbReference>
<dbReference type="Gene3D" id="2.60.120.260">
    <property type="entry name" value="Galactose-binding domain-like"/>
    <property type="match status" value="2"/>
</dbReference>
<reference evidence="7" key="1">
    <citation type="submission" date="2016-09" db="EMBL/GenBank/DDBJ databases">
        <authorList>
            <person name="Koehorst J."/>
        </authorList>
    </citation>
    <scope>NUCLEOTIDE SEQUENCE [LARGE SCALE GENOMIC DNA]</scope>
</reference>